<evidence type="ECO:0000313" key="2">
    <source>
        <dbReference type="EMBL" id="PDQ34776.1"/>
    </source>
</evidence>
<organism evidence="2 3">
    <name type="scientific">Candidatus Lumbricidiphila eiseniae</name>
    <dbReference type="NCBI Taxonomy" id="1969409"/>
    <lineage>
        <taxon>Bacteria</taxon>
        <taxon>Bacillati</taxon>
        <taxon>Actinomycetota</taxon>
        <taxon>Actinomycetes</taxon>
        <taxon>Micrococcales</taxon>
        <taxon>Microbacteriaceae</taxon>
        <taxon>Candidatus Lumbricidiphila</taxon>
    </lineage>
</organism>
<comment type="similarity">
    <text evidence="1">Belongs to the ROK (NagC/XylR) family.</text>
</comment>
<dbReference type="InterPro" id="IPR043129">
    <property type="entry name" value="ATPase_NBD"/>
</dbReference>
<gene>
    <name evidence="2" type="ORF">B5766_09290</name>
</gene>
<evidence type="ECO:0000256" key="1">
    <source>
        <dbReference type="ARBA" id="ARBA00006479"/>
    </source>
</evidence>
<dbReference type="Proteomes" id="UP000219994">
    <property type="component" value="Unassembled WGS sequence"/>
</dbReference>
<dbReference type="Pfam" id="PF00480">
    <property type="entry name" value="ROK"/>
    <property type="match status" value="1"/>
</dbReference>
<comment type="caution">
    <text evidence="2">The sequence shown here is derived from an EMBL/GenBank/DDBJ whole genome shotgun (WGS) entry which is preliminary data.</text>
</comment>
<dbReference type="Gene3D" id="3.30.420.40">
    <property type="match status" value="2"/>
</dbReference>
<name>A0A2A6FQA5_9MICO</name>
<dbReference type="SUPFAM" id="SSF53067">
    <property type="entry name" value="Actin-like ATPase domain"/>
    <property type="match status" value="1"/>
</dbReference>
<dbReference type="InterPro" id="IPR000600">
    <property type="entry name" value="ROK"/>
</dbReference>
<reference evidence="3" key="1">
    <citation type="submission" date="2017-03" db="EMBL/GenBank/DDBJ databases">
        <authorList>
            <person name="Lund M.B."/>
        </authorList>
    </citation>
    <scope>NUCLEOTIDE SEQUENCE [LARGE SCALE GENOMIC DNA]</scope>
</reference>
<dbReference type="EMBL" id="NAEP01000045">
    <property type="protein sequence ID" value="PDQ34776.1"/>
    <property type="molecule type" value="Genomic_DNA"/>
</dbReference>
<dbReference type="PANTHER" id="PTHR18964:SF149">
    <property type="entry name" value="BIFUNCTIONAL UDP-N-ACETYLGLUCOSAMINE 2-EPIMERASE_N-ACETYLMANNOSAMINE KINASE"/>
    <property type="match status" value="1"/>
</dbReference>
<protein>
    <recommendedName>
        <fullName evidence="4">Sugar kinase</fullName>
    </recommendedName>
</protein>
<dbReference type="InterPro" id="IPR049874">
    <property type="entry name" value="ROK_cs"/>
</dbReference>
<evidence type="ECO:0000313" key="3">
    <source>
        <dbReference type="Proteomes" id="UP000219994"/>
    </source>
</evidence>
<accession>A0A2A6FQA5</accession>
<dbReference type="PROSITE" id="PS01125">
    <property type="entry name" value="ROK"/>
    <property type="match status" value="1"/>
</dbReference>
<dbReference type="AlphaFoldDB" id="A0A2A6FQA5"/>
<sequence>METKACYALGLDIGGSSIKWALVSHSARDKPRVIETGIRPIKESRMPEDVITELADITRTTRHAHGVLTSIGVGIPGMFEAATGIPTLLPNFPSAWIGYHFRSAVTRRLEQPIVLVNDAKAFSIAESVVGAAVDQSLVVCVVLGTGVGGGVVQNGALVTGKGSAGELGHLTVEMDGPPCGCGNNGCVESFAGAAAISSFAGQPSAHDAFQAAQRGDSQAQAAIDRAIRAIGAGLANVFVTLAPNAFVIGGGLAGAGSQLIEPLTAEIRRRVKVAPESHITVLAATLGRQAGAIGAALMSIEASAHRTGRD</sequence>
<dbReference type="PANTHER" id="PTHR18964">
    <property type="entry name" value="ROK (REPRESSOR, ORF, KINASE) FAMILY"/>
    <property type="match status" value="1"/>
</dbReference>
<evidence type="ECO:0008006" key="4">
    <source>
        <dbReference type="Google" id="ProtNLM"/>
    </source>
</evidence>
<proteinExistence type="inferred from homology"/>